<organism evidence="1 2">
    <name type="scientific">Lecanicillium saksenae</name>
    <dbReference type="NCBI Taxonomy" id="468837"/>
    <lineage>
        <taxon>Eukaryota</taxon>
        <taxon>Fungi</taxon>
        <taxon>Dikarya</taxon>
        <taxon>Ascomycota</taxon>
        <taxon>Pezizomycotina</taxon>
        <taxon>Sordariomycetes</taxon>
        <taxon>Hypocreomycetidae</taxon>
        <taxon>Hypocreales</taxon>
        <taxon>Cordycipitaceae</taxon>
        <taxon>Lecanicillium</taxon>
    </lineage>
</organism>
<reference evidence="1" key="1">
    <citation type="submission" date="2022-07" db="EMBL/GenBank/DDBJ databases">
        <title>Genome Sequence of Lecanicillium saksenae.</title>
        <authorList>
            <person name="Buettner E."/>
        </authorList>
    </citation>
    <scope>NUCLEOTIDE SEQUENCE</scope>
    <source>
        <strain evidence="1">VT-O1</strain>
    </source>
</reference>
<evidence type="ECO:0000313" key="1">
    <source>
        <dbReference type="EMBL" id="KAJ3494486.1"/>
    </source>
</evidence>
<keyword evidence="2" id="KW-1185">Reference proteome</keyword>
<accession>A0ACC1QZ01</accession>
<proteinExistence type="predicted"/>
<dbReference type="Proteomes" id="UP001148737">
    <property type="component" value="Unassembled WGS sequence"/>
</dbReference>
<dbReference type="EMBL" id="JANAKD010000373">
    <property type="protein sequence ID" value="KAJ3494486.1"/>
    <property type="molecule type" value="Genomic_DNA"/>
</dbReference>
<comment type="caution">
    <text evidence="1">The sequence shown here is derived from an EMBL/GenBank/DDBJ whole genome shotgun (WGS) entry which is preliminary data.</text>
</comment>
<name>A0ACC1QZ01_9HYPO</name>
<gene>
    <name evidence="1" type="ORF">NLG97_g4049</name>
</gene>
<protein>
    <submittedName>
        <fullName evidence="1">Uncharacterized protein</fullName>
    </submittedName>
</protein>
<evidence type="ECO:0000313" key="2">
    <source>
        <dbReference type="Proteomes" id="UP001148737"/>
    </source>
</evidence>
<sequence length="982" mass="102935">MRYFHGPKGLCTVLVLLLPAASSRGHRNEEQALIVQPSHRSRVHFNRAAPGPVAPAIENGYAFPAAYNFGSSEPTTATSDAYHLPTVSEDGDKPSLTASSVSVKRPSTATPEPRSPVSDGPEREATSSVTVQQSSKGEMKSSRISPITQVSNDGSTDPSSVTSPFSGLSQDAASQTDDHRDETVTVTVTNFISSLPRPTETESSSVLSNVDASTKMSTSSGVSDIDVTIVTITSLHTITLSIGHSASPAQPTASAANSTSALGTVSNPASTSTATNSSSSSSSGASIITITRTETWTGIPNSTSKSANEATSKDIATSTINMSDLNSHIPPFSASFNLSSGPGPSVSSLVSGAVTSLHPSPSITTHTVFQNITLTLSEVPQTESRETAATRTAVPTYPTSSNSTGPASSADGLTTLYPLPTSAPGLNTTQSTATVNVTEASVVGITTMVVTITVYPTSLRTLPTNETSATTPPTNSSTSTMISPPYPSGNANVTVLTTADLTVASDGPRTSGSAGGWTTGGSTASMNSTVIGTLVNTTTSGLATEIPHATSVDTTCEHASVTTGSAITGTAYSSASLGADTNARPRTTKAPQFIHHPRERDCLAALAILGEEAGRFIAFKNGATFNAHLYSIQRDVQSTLVGEEVFKLSHVRSQGTLIAGPINTQPLALAAVATAFVIIPEISEHDESIFKILPIDHSDSAFAYDVPESAFGQSVSVPCSDCKGRNTRLRLDFTVEDDTKLLLNGFELYPDADPWSGDLQAAVIKGHRQPKNQKLGYSLAVYPKATAKEDNMELIEVDLKIIEVGTRFVDGVPAVRVDLIKAPGGSIAMSTVTFDQPLETACTTIWCRARELADKVWAQIHEMKGCGKSATSEPDSEAEYVDLADADIPDMEFIPEIDEPVMPSREEWHRLVKSIAGHIIMPIVMGVTAGVSVAFLALCIQSMARRLGSIIRGKRDGEAHGDSHKVSHREQATADEKVQLMA</sequence>